<dbReference type="EMBL" id="LXQE01000147">
    <property type="protein sequence ID" value="RCJ36864.1"/>
    <property type="molecule type" value="Genomic_DNA"/>
</dbReference>
<evidence type="ECO:0000313" key="1">
    <source>
        <dbReference type="EMBL" id="RCJ36864.1"/>
    </source>
</evidence>
<comment type="caution">
    <text evidence="1">The sequence shown here is derived from an EMBL/GenBank/DDBJ whole genome shotgun (WGS) entry which is preliminary data.</text>
</comment>
<organism evidence="1 2">
    <name type="scientific">Nostoc punctiforme NIES-2108</name>
    <dbReference type="NCBI Taxonomy" id="1356359"/>
    <lineage>
        <taxon>Bacteria</taxon>
        <taxon>Bacillati</taxon>
        <taxon>Cyanobacteriota</taxon>
        <taxon>Cyanophyceae</taxon>
        <taxon>Nostocales</taxon>
        <taxon>Nostocaceae</taxon>
        <taxon>Nostoc</taxon>
    </lineage>
</organism>
<sequence length="69" mass="8356">MNANGKIYLIDRQPCDWSLTTWLGVSDLAYVMVHWWETDLRRQWEIPILHECHANLISNGFFGYDWSRW</sequence>
<name>A0A367RMH7_NOSPU</name>
<gene>
    <name evidence="1" type="ORF">A6769_15345</name>
</gene>
<reference evidence="1 2" key="1">
    <citation type="submission" date="2016-04" db="EMBL/GenBank/DDBJ databases">
        <authorList>
            <person name="Evans L.H."/>
            <person name="Alamgir A."/>
            <person name="Owens N."/>
            <person name="Weber N.D."/>
            <person name="Virtaneva K."/>
            <person name="Barbian K."/>
            <person name="Babar A."/>
            <person name="Rosenke K."/>
        </authorList>
    </citation>
    <scope>NUCLEOTIDE SEQUENCE [LARGE SCALE GENOMIC DNA]</scope>
    <source>
        <strain evidence="1">NIES-2108</strain>
    </source>
</reference>
<protein>
    <submittedName>
        <fullName evidence="1">Uncharacterized protein</fullName>
    </submittedName>
</protein>
<proteinExistence type="predicted"/>
<evidence type="ECO:0000313" key="2">
    <source>
        <dbReference type="Proteomes" id="UP000252085"/>
    </source>
</evidence>
<dbReference type="Proteomes" id="UP000252085">
    <property type="component" value="Unassembled WGS sequence"/>
</dbReference>
<accession>A0A367RMH7</accession>
<dbReference type="AlphaFoldDB" id="A0A367RMH7"/>